<feature type="transmembrane region" description="Helical" evidence="9">
    <location>
        <begin position="12"/>
        <end position="33"/>
    </location>
</feature>
<proteinExistence type="predicted"/>
<feature type="transmembrane region" description="Helical" evidence="9">
    <location>
        <begin position="139"/>
        <end position="159"/>
    </location>
</feature>
<evidence type="ECO:0000256" key="1">
    <source>
        <dbReference type="ARBA" id="ARBA00000085"/>
    </source>
</evidence>
<dbReference type="GO" id="GO:0000155">
    <property type="term" value="F:phosphorelay sensor kinase activity"/>
    <property type="evidence" value="ECO:0007669"/>
    <property type="project" value="InterPro"/>
</dbReference>
<dbReference type="KEGG" id="plig:NAG76_15915"/>
<dbReference type="GO" id="GO:0046983">
    <property type="term" value="F:protein dimerization activity"/>
    <property type="evidence" value="ECO:0007669"/>
    <property type="project" value="InterPro"/>
</dbReference>
<dbReference type="Gene3D" id="3.30.565.10">
    <property type="entry name" value="Histidine kinase-like ATPase, C-terminal domain"/>
    <property type="match status" value="1"/>
</dbReference>
<dbReference type="PANTHER" id="PTHR24421:SF10">
    <property type="entry name" value="NITRATE_NITRITE SENSOR PROTEIN NARQ"/>
    <property type="match status" value="1"/>
</dbReference>
<keyword evidence="5" id="KW-0547">Nucleotide-binding</keyword>
<feature type="domain" description="Histidine kinase" evidence="10">
    <location>
        <begin position="198"/>
        <end position="383"/>
    </location>
</feature>
<dbReference type="Proteomes" id="UP001056756">
    <property type="component" value="Chromosome"/>
</dbReference>
<evidence type="ECO:0000256" key="6">
    <source>
        <dbReference type="ARBA" id="ARBA00022777"/>
    </source>
</evidence>
<feature type="transmembrane region" description="Helical" evidence="9">
    <location>
        <begin position="39"/>
        <end position="54"/>
    </location>
</feature>
<evidence type="ECO:0000256" key="9">
    <source>
        <dbReference type="SAM" id="Phobius"/>
    </source>
</evidence>
<dbReference type="Pfam" id="PF07730">
    <property type="entry name" value="HisKA_3"/>
    <property type="match status" value="1"/>
</dbReference>
<dbReference type="CDD" id="cd16917">
    <property type="entry name" value="HATPase_UhpB-NarQ-NarX-like"/>
    <property type="match status" value="1"/>
</dbReference>
<evidence type="ECO:0000256" key="8">
    <source>
        <dbReference type="ARBA" id="ARBA00023012"/>
    </source>
</evidence>
<feature type="transmembrane region" description="Helical" evidence="9">
    <location>
        <begin position="66"/>
        <end position="86"/>
    </location>
</feature>
<comment type="catalytic activity">
    <reaction evidence="1">
        <text>ATP + protein L-histidine = ADP + protein N-phospho-L-histidine.</text>
        <dbReference type="EC" id="2.7.13.3"/>
    </reaction>
</comment>
<keyword evidence="6 11" id="KW-0418">Kinase</keyword>
<dbReference type="EC" id="2.7.13.3" evidence="2"/>
<evidence type="ECO:0000259" key="10">
    <source>
        <dbReference type="PROSITE" id="PS50109"/>
    </source>
</evidence>
<feature type="transmembrane region" description="Helical" evidence="9">
    <location>
        <begin position="106"/>
        <end position="127"/>
    </location>
</feature>
<keyword evidence="9" id="KW-0472">Membrane</keyword>
<dbReference type="EMBL" id="CP097899">
    <property type="protein sequence ID" value="URN93308.1"/>
    <property type="molecule type" value="Genomic_DNA"/>
</dbReference>
<dbReference type="InterPro" id="IPR003594">
    <property type="entry name" value="HATPase_dom"/>
</dbReference>
<dbReference type="Gene3D" id="1.20.5.1930">
    <property type="match status" value="1"/>
</dbReference>
<evidence type="ECO:0000256" key="3">
    <source>
        <dbReference type="ARBA" id="ARBA00022553"/>
    </source>
</evidence>
<evidence type="ECO:0000256" key="7">
    <source>
        <dbReference type="ARBA" id="ARBA00022840"/>
    </source>
</evidence>
<dbReference type="InterPro" id="IPR036890">
    <property type="entry name" value="HATPase_C_sf"/>
</dbReference>
<sequence>MKISTVHTLSNTKISSIFFYGLACAYVVLLLLYVVLSQYKGFIVVTILIGLYFIRHSKYVLNHPKLHPIAAISPLVEIVLLFLIFLRNGTEIESIVFVLFVADLLLHYKSWYAITFAYAGFVTYLFLWPADGKDIWRNVFYILSYTCLVIPIWSTKLLLNQRDMNIRLNEALIKEATTREELAVFKERTRIAEEVHDTVGHSLTTAIVALEGAQLLFNVKPEDAKQKIIVAREQLKQGLGNIRQVVRVLKVQDGAVEGLGLEEGIYKIMNDTTMQTGVQFMMHFKVINSLISLQEYVIINSIKESITNALKHGKASIIEISIVEQQDTIHITIKDNGIGSNSIIYGFGLKSMEERIEAIGGQLNVLSETVNGFALQIRMPVAKGRDS</sequence>
<keyword evidence="3" id="KW-0597">Phosphoprotein</keyword>
<protein>
    <recommendedName>
        <fullName evidence="2">histidine kinase</fullName>
        <ecNumber evidence="2">2.7.13.3</ecNumber>
    </recommendedName>
</protein>
<dbReference type="AlphaFoldDB" id="A0A9J6ZBC5"/>
<reference evidence="11" key="1">
    <citation type="submission" date="2022-05" db="EMBL/GenBank/DDBJ databases">
        <title>Novel bacterial taxa in a minimal lignocellulolytic consortium and its capacity to transform plastics disclosed by genome-resolved metagenomics.</title>
        <authorList>
            <person name="Rodriguez C.A.D."/>
            <person name="Diaz-Garcia L."/>
            <person name="Herrera K."/>
            <person name="Tarazona N.A."/>
            <person name="Sproer C."/>
            <person name="Overmann J."/>
            <person name="Jimenez D.J."/>
        </authorList>
    </citation>
    <scope>NUCLEOTIDE SEQUENCE</scope>
    <source>
        <strain evidence="11">MAG5</strain>
    </source>
</reference>
<organism evidence="11 12">
    <name type="scientific">Candidatus Pristimantibacillus lignocellulolyticus</name>
    <dbReference type="NCBI Taxonomy" id="2994561"/>
    <lineage>
        <taxon>Bacteria</taxon>
        <taxon>Bacillati</taxon>
        <taxon>Bacillota</taxon>
        <taxon>Bacilli</taxon>
        <taxon>Bacillales</taxon>
        <taxon>Paenibacillaceae</taxon>
        <taxon>Candidatus Pristimantibacillus</taxon>
    </lineage>
</organism>
<dbReference type="GO" id="GO:0016020">
    <property type="term" value="C:membrane"/>
    <property type="evidence" value="ECO:0007669"/>
    <property type="project" value="InterPro"/>
</dbReference>
<accession>A0A9J6ZBC5</accession>
<evidence type="ECO:0000256" key="2">
    <source>
        <dbReference type="ARBA" id="ARBA00012438"/>
    </source>
</evidence>
<dbReference type="InterPro" id="IPR005467">
    <property type="entry name" value="His_kinase_dom"/>
</dbReference>
<dbReference type="SUPFAM" id="SSF55874">
    <property type="entry name" value="ATPase domain of HSP90 chaperone/DNA topoisomerase II/histidine kinase"/>
    <property type="match status" value="1"/>
</dbReference>
<keyword evidence="8" id="KW-0902">Two-component regulatory system</keyword>
<evidence type="ECO:0000256" key="5">
    <source>
        <dbReference type="ARBA" id="ARBA00022741"/>
    </source>
</evidence>
<dbReference type="InterPro" id="IPR011712">
    <property type="entry name" value="Sig_transdc_His_kin_sub3_dim/P"/>
</dbReference>
<keyword evidence="9" id="KW-1133">Transmembrane helix</keyword>
<dbReference type="Pfam" id="PF02518">
    <property type="entry name" value="HATPase_c"/>
    <property type="match status" value="1"/>
</dbReference>
<dbReference type="PANTHER" id="PTHR24421">
    <property type="entry name" value="NITRATE/NITRITE SENSOR PROTEIN NARX-RELATED"/>
    <property type="match status" value="1"/>
</dbReference>
<gene>
    <name evidence="11" type="ORF">NAG76_15915</name>
</gene>
<keyword evidence="7" id="KW-0067">ATP-binding</keyword>
<name>A0A9J6ZBC5_9BACL</name>
<keyword evidence="4" id="KW-0808">Transferase</keyword>
<dbReference type="GO" id="GO:0005524">
    <property type="term" value="F:ATP binding"/>
    <property type="evidence" value="ECO:0007669"/>
    <property type="project" value="UniProtKB-KW"/>
</dbReference>
<evidence type="ECO:0000256" key="4">
    <source>
        <dbReference type="ARBA" id="ARBA00022679"/>
    </source>
</evidence>
<keyword evidence="9" id="KW-0812">Transmembrane</keyword>
<dbReference type="InterPro" id="IPR050482">
    <property type="entry name" value="Sensor_HK_TwoCompSys"/>
</dbReference>
<dbReference type="PROSITE" id="PS50109">
    <property type="entry name" value="HIS_KIN"/>
    <property type="match status" value="1"/>
</dbReference>
<evidence type="ECO:0000313" key="12">
    <source>
        <dbReference type="Proteomes" id="UP001056756"/>
    </source>
</evidence>
<evidence type="ECO:0000313" key="11">
    <source>
        <dbReference type="EMBL" id="URN93308.1"/>
    </source>
</evidence>